<name>A0A834HCX6_RHOSS</name>
<accession>A0A834HCX6</accession>
<dbReference type="EMBL" id="WJXA01000002">
    <property type="protein sequence ID" value="KAF7151777.1"/>
    <property type="molecule type" value="Genomic_DNA"/>
</dbReference>
<evidence type="ECO:0000256" key="2">
    <source>
        <dbReference type="ARBA" id="ARBA00006824"/>
    </source>
</evidence>
<reference evidence="7" key="1">
    <citation type="submission" date="2019-11" db="EMBL/GenBank/DDBJ databases">
        <authorList>
            <person name="Liu Y."/>
            <person name="Hou J."/>
            <person name="Li T.-Q."/>
            <person name="Guan C.-H."/>
            <person name="Wu X."/>
            <person name="Wu H.-Z."/>
            <person name="Ling F."/>
            <person name="Zhang R."/>
            <person name="Shi X.-G."/>
            <person name="Ren J.-P."/>
            <person name="Chen E.-F."/>
            <person name="Sun J.-M."/>
        </authorList>
    </citation>
    <scope>NUCLEOTIDE SEQUENCE</scope>
    <source>
        <strain evidence="7">Adult_tree_wgs_1</strain>
        <tissue evidence="7">Leaves</tissue>
    </source>
</reference>
<proteinExistence type="inferred from homology"/>
<comment type="caution">
    <text evidence="7">The sequence shown here is derived from an EMBL/GenBank/DDBJ whole genome shotgun (WGS) entry which is preliminary data.</text>
</comment>
<evidence type="ECO:0000256" key="4">
    <source>
        <dbReference type="ARBA" id="ARBA00022989"/>
    </source>
</evidence>
<comment type="subcellular location">
    <subcellularLocation>
        <location evidence="1">Membrane</location>
        <topology evidence="1">Multi-pass membrane protein</topology>
    </subcellularLocation>
</comment>
<dbReference type="AlphaFoldDB" id="A0A834HCX6"/>
<evidence type="ECO:0000313" key="8">
    <source>
        <dbReference type="Proteomes" id="UP000626092"/>
    </source>
</evidence>
<dbReference type="OrthoDB" id="10267969at2759"/>
<evidence type="ECO:0000256" key="1">
    <source>
        <dbReference type="ARBA" id="ARBA00004141"/>
    </source>
</evidence>
<dbReference type="InterPro" id="IPR007248">
    <property type="entry name" value="Mpv17_PMP22"/>
</dbReference>
<organism evidence="7 8">
    <name type="scientific">Rhododendron simsii</name>
    <name type="common">Sims's rhododendron</name>
    <dbReference type="NCBI Taxonomy" id="118357"/>
    <lineage>
        <taxon>Eukaryota</taxon>
        <taxon>Viridiplantae</taxon>
        <taxon>Streptophyta</taxon>
        <taxon>Embryophyta</taxon>
        <taxon>Tracheophyta</taxon>
        <taxon>Spermatophyta</taxon>
        <taxon>Magnoliopsida</taxon>
        <taxon>eudicotyledons</taxon>
        <taxon>Gunneridae</taxon>
        <taxon>Pentapetalae</taxon>
        <taxon>asterids</taxon>
        <taxon>Ericales</taxon>
        <taxon>Ericaceae</taxon>
        <taxon>Ericoideae</taxon>
        <taxon>Rhodoreae</taxon>
        <taxon>Rhododendron</taxon>
    </lineage>
</organism>
<evidence type="ECO:0008006" key="9">
    <source>
        <dbReference type="Google" id="ProtNLM"/>
    </source>
</evidence>
<dbReference type="Proteomes" id="UP000626092">
    <property type="component" value="Unassembled WGS sequence"/>
</dbReference>
<sequence>MSEIVKEGWNKYLLQLQAHPLRTKALTSGVLIGSSDIIAQKITGAKRLQFRRILLLMLYGIMYSGPFGHFFHKMMDKIFKGKKGNTTVAKKVVLEQLTSSPWNNMLFMMYYGLVVEGRPWGLVKNKVRHDYPSIQLTAWKDLLEYPDVYSLNLAVHGMGVYNLLFYLLGDFRAIFLNLRARSVAASHHQRHQQQQQYSGPIARSMRIAGDGVEKPQPTVSTKSANAFLPGSLLQLT</sequence>
<keyword evidence="8" id="KW-1185">Reference proteome</keyword>
<evidence type="ECO:0000256" key="3">
    <source>
        <dbReference type="ARBA" id="ARBA00022692"/>
    </source>
</evidence>
<dbReference type="GO" id="GO:0016020">
    <property type="term" value="C:membrane"/>
    <property type="evidence" value="ECO:0007669"/>
    <property type="project" value="UniProtKB-SubCell"/>
</dbReference>
<comment type="similarity">
    <text evidence="2 6">Belongs to the peroxisomal membrane protein PXMP2/4 family.</text>
</comment>
<evidence type="ECO:0000256" key="5">
    <source>
        <dbReference type="ARBA" id="ARBA00023136"/>
    </source>
</evidence>
<evidence type="ECO:0000313" key="7">
    <source>
        <dbReference type="EMBL" id="KAF7151777.1"/>
    </source>
</evidence>
<protein>
    <recommendedName>
        <fullName evidence="9">Peroxisomal membrane protein PMP22</fullName>
    </recommendedName>
</protein>
<feature type="transmembrane region" description="Helical" evidence="6">
    <location>
        <begin position="149"/>
        <end position="169"/>
    </location>
</feature>
<keyword evidence="4 6" id="KW-1133">Transmembrane helix</keyword>
<gene>
    <name evidence="7" type="ORF">RHSIM_Rhsim02G0041900</name>
</gene>
<evidence type="ECO:0000256" key="6">
    <source>
        <dbReference type="RuleBase" id="RU363053"/>
    </source>
</evidence>
<feature type="transmembrane region" description="Helical" evidence="6">
    <location>
        <begin position="53"/>
        <end position="71"/>
    </location>
</feature>
<keyword evidence="5 6" id="KW-0472">Membrane</keyword>
<keyword evidence="3 6" id="KW-0812">Transmembrane</keyword>
<dbReference type="PANTHER" id="PTHR11266:SF46">
    <property type="entry name" value="OS08G0566900 PROTEIN"/>
    <property type="match status" value="1"/>
</dbReference>
<dbReference type="PANTHER" id="PTHR11266">
    <property type="entry name" value="PEROXISOMAL MEMBRANE PROTEIN 2, PXMP2 MPV17"/>
    <property type="match status" value="1"/>
</dbReference>
<dbReference type="GO" id="GO:0005737">
    <property type="term" value="C:cytoplasm"/>
    <property type="evidence" value="ECO:0007669"/>
    <property type="project" value="TreeGrafter"/>
</dbReference>